<name>A0A521DWU1_SACCC</name>
<dbReference type="InterPro" id="IPR011050">
    <property type="entry name" value="Pectin_lyase_fold/virulence"/>
</dbReference>
<evidence type="ECO:0000313" key="3">
    <source>
        <dbReference type="Proteomes" id="UP000319040"/>
    </source>
</evidence>
<dbReference type="Proteomes" id="UP000319040">
    <property type="component" value="Unassembled WGS sequence"/>
</dbReference>
<evidence type="ECO:0000259" key="1">
    <source>
        <dbReference type="Pfam" id="PF13229"/>
    </source>
</evidence>
<proteinExistence type="predicted"/>
<dbReference type="InterPro" id="IPR006626">
    <property type="entry name" value="PbH1"/>
</dbReference>
<dbReference type="AlphaFoldDB" id="A0A521DWU1"/>
<keyword evidence="3" id="KW-1185">Reference proteome</keyword>
<dbReference type="InterPro" id="IPR012334">
    <property type="entry name" value="Pectin_lyas_fold"/>
</dbReference>
<gene>
    <name evidence="2" type="ORF">SAMN06265379_106189</name>
</gene>
<feature type="domain" description="Right handed beta helix" evidence="1">
    <location>
        <begin position="46"/>
        <end position="185"/>
    </location>
</feature>
<organism evidence="2 3">
    <name type="scientific">Saccharicrinis carchari</name>
    <dbReference type="NCBI Taxonomy" id="1168039"/>
    <lineage>
        <taxon>Bacteria</taxon>
        <taxon>Pseudomonadati</taxon>
        <taxon>Bacteroidota</taxon>
        <taxon>Bacteroidia</taxon>
        <taxon>Marinilabiliales</taxon>
        <taxon>Marinilabiliaceae</taxon>
        <taxon>Saccharicrinis</taxon>
    </lineage>
</organism>
<dbReference type="OrthoDB" id="9795222at2"/>
<dbReference type="SUPFAM" id="SSF51126">
    <property type="entry name" value="Pectin lyase-like"/>
    <property type="match status" value="1"/>
</dbReference>
<protein>
    <submittedName>
        <fullName evidence="2">Right handed beta helix region</fullName>
    </submittedName>
</protein>
<dbReference type="Gene3D" id="2.160.20.10">
    <property type="entry name" value="Single-stranded right-handed beta-helix, Pectin lyase-like"/>
    <property type="match status" value="1"/>
</dbReference>
<dbReference type="SMART" id="SM00710">
    <property type="entry name" value="PbH1"/>
    <property type="match status" value="7"/>
</dbReference>
<accession>A0A521DWU1</accession>
<reference evidence="2 3" key="1">
    <citation type="submission" date="2017-05" db="EMBL/GenBank/DDBJ databases">
        <authorList>
            <person name="Varghese N."/>
            <person name="Submissions S."/>
        </authorList>
    </citation>
    <scope>NUCLEOTIDE SEQUENCE [LARGE SCALE GENOMIC DNA]</scope>
    <source>
        <strain evidence="2 3">DSM 27040</strain>
    </source>
</reference>
<dbReference type="RefSeq" id="WP_142533890.1">
    <property type="nucleotide sequence ID" value="NZ_FXTB01000006.1"/>
</dbReference>
<evidence type="ECO:0000313" key="2">
    <source>
        <dbReference type="EMBL" id="SMO75340.1"/>
    </source>
</evidence>
<sequence length="302" mass="33196">MERTQKKNVRENIQTDLFAIIRMFLILSTVFLVHCSQTSNDLPTSVIIQNKIFTSTLSLVGKKYNGAIIRNCTFRDINAVNEEMLANGIELSGASHITIDSCVFINIQGNGIRLRWSGGSTTNNIIKNCRFDSIYANGIQVTNVNSNVSILNNQINNVGLDTISSGLGAPHHGIYSMGRGVKILNNIISHLHNRKGNCISIRSGGNIAGNRLFNSSKFGINYFSDHPGSSETLLIENNEIYDTHHGGIGFTSNGNKNMHIKNVIVRFNKITTTSSPCIHIDKNLGDVQFEIENNVCDTNAPS</sequence>
<dbReference type="InterPro" id="IPR039448">
    <property type="entry name" value="Beta_helix"/>
</dbReference>
<dbReference type="Pfam" id="PF13229">
    <property type="entry name" value="Beta_helix"/>
    <property type="match status" value="1"/>
</dbReference>
<dbReference type="EMBL" id="FXTB01000006">
    <property type="protein sequence ID" value="SMO75340.1"/>
    <property type="molecule type" value="Genomic_DNA"/>
</dbReference>